<evidence type="ECO:0000313" key="1">
    <source>
        <dbReference type="EMBL" id="ABQ94418.1"/>
    </source>
</evidence>
<protein>
    <submittedName>
        <fullName evidence="1">Uncharacterized protein</fullName>
    </submittedName>
</protein>
<reference evidence="1" key="1">
    <citation type="submission" date="2007-05" db="EMBL/GenBank/DDBJ databases">
        <title>Complete sequence of chromosome of Psychrobacter sp. PRwf-1.</title>
        <authorList>
            <consortium name="US DOE Joint Genome Institute"/>
            <person name="Copeland A."/>
            <person name="Lucas S."/>
            <person name="Lapidus A."/>
            <person name="Barry K."/>
            <person name="Detter J.C."/>
            <person name="Glavina del Rio T."/>
            <person name="Hammon N."/>
            <person name="Israni S."/>
            <person name="Dalin E."/>
            <person name="Tice H."/>
            <person name="Pitluck S."/>
            <person name="Chain P."/>
            <person name="Malfatti S."/>
            <person name="Shin M."/>
            <person name="Vergez L."/>
            <person name="Schmutz J."/>
            <person name="Larimer F."/>
            <person name="Land M."/>
            <person name="Hauser L."/>
            <person name="Kyrpides N."/>
            <person name="Kim E."/>
            <person name="Tiedje J."/>
            <person name="Richardson P."/>
        </authorList>
    </citation>
    <scope>NUCLEOTIDE SEQUENCE [LARGE SCALE GENOMIC DNA]</scope>
    <source>
        <strain evidence="1">PRwf-1</strain>
    </source>
</reference>
<dbReference type="KEGG" id="prw:PsycPRwf_1474"/>
<proteinExistence type="predicted"/>
<gene>
    <name evidence="1" type="ordered locus">PsycPRwf_1474</name>
</gene>
<dbReference type="EMBL" id="CP000713">
    <property type="protein sequence ID" value="ABQ94418.1"/>
    <property type="molecule type" value="Genomic_DNA"/>
</dbReference>
<dbReference type="AlphaFoldDB" id="A5WFH7"/>
<sequence>MHKSIITSIAKKAEITWYPSTQNLYKSFLDAYDNAFLETVIHTLKDSSLCNQQTLFFTSNRVIVADLNKHIDGKNEKHPIDYVVVAGCFNPWFDIEMINRRNTSSTFIELSPKDSQSDEEFDHALSEFIFLDYMKSLSQANMPKIGNNFFGLREFIRTHPHVESTYVELVGSKLSADGFASYLNKQRDFVYKHRVTP</sequence>
<name>A5WFH7_PSYWF</name>
<organism evidence="1">
    <name type="scientific">Psychrobacter sp. (strain PRwf-1)</name>
    <dbReference type="NCBI Taxonomy" id="349106"/>
    <lineage>
        <taxon>Bacteria</taxon>
        <taxon>Pseudomonadati</taxon>
        <taxon>Pseudomonadota</taxon>
        <taxon>Gammaproteobacteria</taxon>
        <taxon>Moraxellales</taxon>
        <taxon>Moraxellaceae</taxon>
        <taxon>Psychrobacter</taxon>
    </lineage>
</organism>
<dbReference type="HOGENOM" id="CLU_1383151_0_0_6"/>
<accession>A5WFH7</accession>